<evidence type="ECO:0000256" key="1">
    <source>
        <dbReference type="SAM" id="MobiDB-lite"/>
    </source>
</evidence>
<accession>A0AB33K212</accession>
<dbReference type="EMBL" id="AP035881">
    <property type="protein sequence ID" value="BFP48871.1"/>
    <property type="molecule type" value="Genomic_DNA"/>
</dbReference>
<dbReference type="InterPro" id="IPR005135">
    <property type="entry name" value="Endo/exonuclease/phosphatase"/>
</dbReference>
<feature type="transmembrane region" description="Helical" evidence="2">
    <location>
        <begin position="54"/>
        <end position="75"/>
    </location>
</feature>
<feature type="domain" description="Endonuclease/exonuclease/phosphatase" evidence="3">
    <location>
        <begin position="143"/>
        <end position="344"/>
    </location>
</feature>
<dbReference type="Pfam" id="PF03372">
    <property type="entry name" value="Exo_endo_phos"/>
    <property type="match status" value="1"/>
</dbReference>
<keyword evidence="4" id="KW-0540">Nuclease</keyword>
<keyword evidence="4" id="KW-0378">Hydrolase</keyword>
<name>A0AB33K212_9ACTN</name>
<dbReference type="InterPro" id="IPR036691">
    <property type="entry name" value="Endo/exonu/phosph_ase_sf"/>
</dbReference>
<dbReference type="GO" id="GO:0004519">
    <property type="term" value="F:endonuclease activity"/>
    <property type="evidence" value="ECO:0007669"/>
    <property type="project" value="UniProtKB-KW"/>
</dbReference>
<sequence>MSAGAGTSPATPPAVGAAAAATGPGTDGGHRLRRRTVRHQVVRRRSRRAAGRRGQLVAGAAALYTALIALSPWLPNGPVNLASLWQTVLPWSGLGVAALLLLAALRRSAPAAVTVLLPALVWTVLFAPTLLDKRTAGGDLTVVSHNVNEDNPDPRRTARALANSGADVLAVEELASRTQETYQHELAAGYSYSQVRGGIGLWSKYPLQAVEPVDIMPWTRALRATVQTPDGPVALYVAHLASVRVRLDAGFTTARRNEAAAKLASAVQSEPLPRIVVLGDFNGSFDDSALHTLTGPLRSAQQEAGDGFGFTWPARLPVVRIDQILVKGITPRSAWTLPDTGSDHLPVAASLRL</sequence>
<keyword evidence="2" id="KW-0812">Transmembrane</keyword>
<feature type="transmembrane region" description="Helical" evidence="2">
    <location>
        <begin position="112"/>
        <end position="131"/>
    </location>
</feature>
<dbReference type="SUPFAM" id="SSF56219">
    <property type="entry name" value="DNase I-like"/>
    <property type="match status" value="1"/>
</dbReference>
<organism evidence="4">
    <name type="scientific">Kitasatospora sp. CMC57</name>
    <dbReference type="NCBI Taxonomy" id="3231513"/>
    <lineage>
        <taxon>Bacteria</taxon>
        <taxon>Bacillati</taxon>
        <taxon>Actinomycetota</taxon>
        <taxon>Actinomycetes</taxon>
        <taxon>Kitasatosporales</taxon>
        <taxon>Streptomycetaceae</taxon>
        <taxon>Kitasatospora</taxon>
    </lineage>
</organism>
<feature type="compositionally biased region" description="Low complexity" evidence="1">
    <location>
        <begin position="1"/>
        <end position="24"/>
    </location>
</feature>
<reference evidence="4" key="1">
    <citation type="submission" date="2024-07" db="EMBL/GenBank/DDBJ databases">
        <title>Complete genome sequences of cellulolytic bacteria, Kitasatospora sp. CMC57 and Streptomyces sp. CMC78, isolated from Japanese agricultural soil.</title>
        <authorList>
            <person name="Hashimoto T."/>
            <person name="Ito M."/>
            <person name="Iwamoto M."/>
            <person name="Fukahori D."/>
            <person name="Shoda T."/>
            <person name="Sakoda M."/>
            <person name="Morohoshi T."/>
            <person name="Mitsuboshi M."/>
            <person name="Nishizawa T."/>
        </authorList>
    </citation>
    <scope>NUCLEOTIDE SEQUENCE</scope>
    <source>
        <strain evidence="4">CMC57</strain>
    </source>
</reference>
<evidence type="ECO:0000256" key="2">
    <source>
        <dbReference type="SAM" id="Phobius"/>
    </source>
</evidence>
<feature type="region of interest" description="Disordered" evidence="1">
    <location>
        <begin position="1"/>
        <end position="33"/>
    </location>
</feature>
<evidence type="ECO:0000259" key="3">
    <source>
        <dbReference type="Pfam" id="PF03372"/>
    </source>
</evidence>
<dbReference type="Gene3D" id="3.60.10.10">
    <property type="entry name" value="Endonuclease/exonuclease/phosphatase"/>
    <property type="match status" value="1"/>
</dbReference>
<gene>
    <name evidence="4" type="ORF">KCMC57_52390</name>
</gene>
<protein>
    <submittedName>
        <fullName evidence="4">Endonuclease/exonuclease/phosphatase family protein</fullName>
    </submittedName>
</protein>
<dbReference type="AlphaFoldDB" id="A0AB33K212"/>
<keyword evidence="4" id="KW-0255">Endonuclease</keyword>
<proteinExistence type="predicted"/>
<feature type="transmembrane region" description="Helical" evidence="2">
    <location>
        <begin position="87"/>
        <end position="105"/>
    </location>
</feature>
<keyword evidence="2" id="KW-1133">Transmembrane helix</keyword>
<keyword evidence="2" id="KW-0472">Membrane</keyword>
<evidence type="ECO:0000313" key="4">
    <source>
        <dbReference type="EMBL" id="BFP48871.1"/>
    </source>
</evidence>
<dbReference type="RefSeq" id="WP_407991047.1">
    <property type="nucleotide sequence ID" value="NZ_AP035881.2"/>
</dbReference>